<sequence length="35" mass="3921">MKFRSIYNANSVDIDNFFLFCLAEGVVIVTDNGHA</sequence>
<protein>
    <submittedName>
        <fullName evidence="1">Uncharacterized protein</fullName>
    </submittedName>
</protein>
<proteinExistence type="predicted"/>
<name>I7DE05_BRANA</name>
<reference evidence="1" key="1">
    <citation type="submission" date="2012-04" db="EMBL/GenBank/DDBJ databases">
        <title>Identification and Characterization of BLMR1 Conferring Resistance to Leptosphaeria maculans in Brassica napus L.</title>
        <authorList>
            <person name="Li G.Y."/>
            <person name="Long Y.M."/>
        </authorList>
    </citation>
    <scope>NUCLEOTIDE SEQUENCE</scope>
</reference>
<dbReference type="EMBL" id="JQ979417">
    <property type="protein sequence ID" value="AFO66536.1"/>
    <property type="molecule type" value="Genomic_DNA"/>
</dbReference>
<dbReference type="AlphaFoldDB" id="I7DE05"/>
<accession>I7DE05</accession>
<organism evidence="1">
    <name type="scientific">Brassica napus</name>
    <name type="common">Rape</name>
    <dbReference type="NCBI Taxonomy" id="3708"/>
    <lineage>
        <taxon>Eukaryota</taxon>
        <taxon>Viridiplantae</taxon>
        <taxon>Streptophyta</taxon>
        <taxon>Embryophyta</taxon>
        <taxon>Tracheophyta</taxon>
        <taxon>Spermatophyta</taxon>
        <taxon>Magnoliopsida</taxon>
        <taxon>eudicotyledons</taxon>
        <taxon>Gunneridae</taxon>
        <taxon>Pentapetalae</taxon>
        <taxon>rosids</taxon>
        <taxon>malvids</taxon>
        <taxon>Brassicales</taxon>
        <taxon>Brassicaceae</taxon>
        <taxon>Brassiceae</taxon>
        <taxon>Brassica</taxon>
    </lineage>
</organism>
<evidence type="ECO:0000313" key="1">
    <source>
        <dbReference type="EMBL" id="AFO66536.1"/>
    </source>
</evidence>